<sequence length="150" mass="17087">MTISFRKIKNEDFSVCATILMAAYNGAPWNNTWTKKDALLRIEATMSGFNSRGYVVEKNNEIIAMCLGRIDYYYNNWSQFCIDEFNVTPALQGAGIGKNLLIFIANVMKDEKINRIFLITGGEQASNFYKKNGFVTSNEGIMMEYDLQND</sequence>
<dbReference type="PROSITE" id="PS51186">
    <property type="entry name" value="GNAT"/>
    <property type="match status" value="1"/>
</dbReference>
<dbReference type="EMBL" id="JALRMR010000010">
    <property type="protein sequence ID" value="MDT1974586.1"/>
    <property type="molecule type" value="Genomic_DNA"/>
</dbReference>
<evidence type="ECO:0000313" key="2">
    <source>
        <dbReference type="EMBL" id="MDT1974586.1"/>
    </source>
</evidence>
<dbReference type="AlphaFoldDB" id="A0AAW8R9Y5"/>
<accession>A0AAW8R9Y5</accession>
<dbReference type="InterPro" id="IPR017255">
    <property type="entry name" value="AcTrfase_GNAT_prd"/>
</dbReference>
<dbReference type="Proteomes" id="UP001249945">
    <property type="component" value="Unassembled WGS sequence"/>
</dbReference>
<dbReference type="RefSeq" id="WP_202871399.1">
    <property type="nucleotide sequence ID" value="NZ_CBCPJX010000012.1"/>
</dbReference>
<dbReference type="InterPro" id="IPR000182">
    <property type="entry name" value="GNAT_dom"/>
</dbReference>
<name>A0AAW8R9Y5_CARDV</name>
<reference evidence="2" key="1">
    <citation type="submission" date="2022-04" db="EMBL/GenBank/DDBJ databases">
        <title>Draft genome sequences of lactic acid bacteria (LAB) strains involved in meat spoilage.</title>
        <authorList>
            <person name="Palevich N."/>
        </authorList>
    </citation>
    <scope>NUCLEOTIDE SEQUENCE</scope>
    <source>
        <strain evidence="2">9-14</strain>
    </source>
</reference>
<feature type="domain" description="N-acetyltransferase" evidence="1">
    <location>
        <begin position="3"/>
        <end position="150"/>
    </location>
</feature>
<gene>
    <name evidence="2" type="ORF">MX635_09305</name>
</gene>
<dbReference type="SUPFAM" id="SSF55729">
    <property type="entry name" value="Acyl-CoA N-acyltransferases (Nat)"/>
    <property type="match status" value="1"/>
</dbReference>
<dbReference type="Pfam" id="PF00583">
    <property type="entry name" value="Acetyltransf_1"/>
    <property type="match status" value="1"/>
</dbReference>
<dbReference type="GO" id="GO:0016747">
    <property type="term" value="F:acyltransferase activity, transferring groups other than amino-acyl groups"/>
    <property type="evidence" value="ECO:0007669"/>
    <property type="project" value="InterPro"/>
</dbReference>
<protein>
    <submittedName>
        <fullName evidence="2">GNAT family N-acetyltransferase</fullName>
    </submittedName>
</protein>
<dbReference type="Gene3D" id="3.40.630.30">
    <property type="match status" value="1"/>
</dbReference>
<proteinExistence type="predicted"/>
<dbReference type="InterPro" id="IPR016181">
    <property type="entry name" value="Acyl_CoA_acyltransferase"/>
</dbReference>
<comment type="caution">
    <text evidence="2">The sequence shown here is derived from an EMBL/GenBank/DDBJ whole genome shotgun (WGS) entry which is preliminary data.</text>
</comment>
<evidence type="ECO:0000259" key="1">
    <source>
        <dbReference type="PROSITE" id="PS51186"/>
    </source>
</evidence>
<organism evidence="2 3">
    <name type="scientific">Carnobacterium divergens</name>
    <name type="common">Lactobacillus divergens</name>
    <dbReference type="NCBI Taxonomy" id="2748"/>
    <lineage>
        <taxon>Bacteria</taxon>
        <taxon>Bacillati</taxon>
        <taxon>Bacillota</taxon>
        <taxon>Bacilli</taxon>
        <taxon>Lactobacillales</taxon>
        <taxon>Carnobacteriaceae</taxon>
        <taxon>Carnobacterium</taxon>
    </lineage>
</organism>
<dbReference type="CDD" id="cd04301">
    <property type="entry name" value="NAT_SF"/>
    <property type="match status" value="1"/>
</dbReference>
<evidence type="ECO:0000313" key="3">
    <source>
        <dbReference type="Proteomes" id="UP001249945"/>
    </source>
</evidence>
<dbReference type="PIRSF" id="PIRSF037663">
    <property type="entry name" value="Acetyltransf_GNAT_prd"/>
    <property type="match status" value="1"/>
</dbReference>